<evidence type="ECO:0000313" key="4">
    <source>
        <dbReference type="Proteomes" id="UP000749646"/>
    </source>
</evidence>
<gene>
    <name evidence="3" type="ORF">BGZ65_006372</name>
</gene>
<keyword evidence="2" id="KW-0472">Membrane</keyword>
<evidence type="ECO:0000256" key="1">
    <source>
        <dbReference type="SAM" id="MobiDB-lite"/>
    </source>
</evidence>
<dbReference type="EMBL" id="JAAAHW010007144">
    <property type="protein sequence ID" value="KAF9950801.1"/>
    <property type="molecule type" value="Genomic_DNA"/>
</dbReference>
<keyword evidence="2" id="KW-1133">Transmembrane helix</keyword>
<feature type="region of interest" description="Disordered" evidence="1">
    <location>
        <begin position="259"/>
        <end position="282"/>
    </location>
</feature>
<dbReference type="OrthoDB" id="2449018at2759"/>
<protein>
    <recommendedName>
        <fullName evidence="5">Transmembrane protein</fullName>
    </recommendedName>
</protein>
<feature type="transmembrane region" description="Helical" evidence="2">
    <location>
        <begin position="286"/>
        <end position="308"/>
    </location>
</feature>
<evidence type="ECO:0008006" key="5">
    <source>
        <dbReference type="Google" id="ProtNLM"/>
    </source>
</evidence>
<feature type="region of interest" description="Disordered" evidence="1">
    <location>
        <begin position="324"/>
        <end position="344"/>
    </location>
</feature>
<organism evidence="3 4">
    <name type="scientific">Modicella reniformis</name>
    <dbReference type="NCBI Taxonomy" id="1440133"/>
    <lineage>
        <taxon>Eukaryota</taxon>
        <taxon>Fungi</taxon>
        <taxon>Fungi incertae sedis</taxon>
        <taxon>Mucoromycota</taxon>
        <taxon>Mortierellomycotina</taxon>
        <taxon>Mortierellomycetes</taxon>
        <taxon>Mortierellales</taxon>
        <taxon>Mortierellaceae</taxon>
        <taxon>Modicella</taxon>
    </lineage>
</organism>
<accession>A0A9P6IZK2</accession>
<evidence type="ECO:0000313" key="3">
    <source>
        <dbReference type="EMBL" id="KAF9950801.1"/>
    </source>
</evidence>
<proteinExistence type="predicted"/>
<feature type="compositionally biased region" description="Polar residues" evidence="1">
    <location>
        <begin position="271"/>
        <end position="282"/>
    </location>
</feature>
<name>A0A9P6IZK2_9FUNG</name>
<dbReference type="Proteomes" id="UP000749646">
    <property type="component" value="Unassembled WGS sequence"/>
</dbReference>
<sequence>MGILNPVCVATDGKYVYGLAYAPNYTNPSHFNILIKSNEYPTPTANVWTLVSAVPRDRYYYLDDENSNGRGYSCAVDSNGTFTALAYRSRSLMNEPPGDRVIRGIQYQPDGDIWKNIHTSANYTWIESSIAQLASWRDPTTGNTVLMHASMASKDPNQNAIAVATLDPNTLTMVQNPTMLALRTLPGSPRTNLYIYAGMSFKATYVDGYFENVRSLLPVIGSAVPYIFMHNSTGIYGVMLEGSRQGYWQSSSSRISIPDAYGINPNPNPGDPSSTSTQKPGGSSTAGIAGGVCVAVVVIVAVVLFVFYRRKLAHKCNENYNTNVNANANSNSNPSASQSSMDQHMQQLQLLQQNQGGVPGRVEGKFEVSSGLIPVEGVTSDPYTARRLRRVSYYDNLYPHQPQVYHTTSTSISSNGAIPQDTSSVYYKPSIHVHSPHVILPMVTHMSHASPTLTNTTLASAYTNTTPNTIDSPLPLFWEPRPFVPPAVETNNNATESRTQQSPIIFGGAVPLETSSSPPVVPSPAFAPQIPSHSRPNLSEHGSPLNRISVSILPLLELQD</sequence>
<reference evidence="3" key="1">
    <citation type="journal article" date="2020" name="Fungal Divers.">
        <title>Resolving the Mortierellaceae phylogeny through synthesis of multi-gene phylogenetics and phylogenomics.</title>
        <authorList>
            <person name="Vandepol N."/>
            <person name="Liber J."/>
            <person name="Desiro A."/>
            <person name="Na H."/>
            <person name="Kennedy M."/>
            <person name="Barry K."/>
            <person name="Grigoriev I.V."/>
            <person name="Miller A.N."/>
            <person name="O'Donnell K."/>
            <person name="Stajich J.E."/>
            <person name="Bonito G."/>
        </authorList>
    </citation>
    <scope>NUCLEOTIDE SEQUENCE</scope>
    <source>
        <strain evidence="3">MES-2147</strain>
    </source>
</reference>
<comment type="caution">
    <text evidence="3">The sequence shown here is derived from an EMBL/GenBank/DDBJ whole genome shotgun (WGS) entry which is preliminary data.</text>
</comment>
<dbReference type="AlphaFoldDB" id="A0A9P6IZK2"/>
<feature type="region of interest" description="Disordered" evidence="1">
    <location>
        <begin position="515"/>
        <end position="543"/>
    </location>
</feature>
<keyword evidence="4" id="KW-1185">Reference proteome</keyword>
<keyword evidence="2" id="KW-0812">Transmembrane</keyword>
<evidence type="ECO:0000256" key="2">
    <source>
        <dbReference type="SAM" id="Phobius"/>
    </source>
</evidence>